<dbReference type="SUPFAM" id="SSF55729">
    <property type="entry name" value="Acyl-CoA N-acyltransferases (Nat)"/>
    <property type="match status" value="1"/>
</dbReference>
<dbReference type="GO" id="GO:0016747">
    <property type="term" value="F:acyltransferase activity, transferring groups other than amino-acyl groups"/>
    <property type="evidence" value="ECO:0007669"/>
    <property type="project" value="InterPro"/>
</dbReference>
<dbReference type="InterPro" id="IPR016181">
    <property type="entry name" value="Acyl_CoA_acyltransferase"/>
</dbReference>
<evidence type="ECO:0000313" key="2">
    <source>
        <dbReference type="EMBL" id="OGG15223.1"/>
    </source>
</evidence>
<name>A0A1F5ZS70_9BACT</name>
<evidence type="ECO:0000313" key="3">
    <source>
        <dbReference type="Proteomes" id="UP000177383"/>
    </source>
</evidence>
<reference evidence="2 3" key="1">
    <citation type="journal article" date="2016" name="Nat. Commun.">
        <title>Thousands of microbial genomes shed light on interconnected biogeochemical processes in an aquifer system.</title>
        <authorList>
            <person name="Anantharaman K."/>
            <person name="Brown C.T."/>
            <person name="Hug L.A."/>
            <person name="Sharon I."/>
            <person name="Castelle C.J."/>
            <person name="Probst A.J."/>
            <person name="Thomas B.C."/>
            <person name="Singh A."/>
            <person name="Wilkins M.J."/>
            <person name="Karaoz U."/>
            <person name="Brodie E.L."/>
            <person name="Williams K.H."/>
            <person name="Hubbard S.S."/>
            <person name="Banfield J.F."/>
        </authorList>
    </citation>
    <scope>NUCLEOTIDE SEQUENCE [LARGE SCALE GENOMIC DNA]</scope>
</reference>
<dbReference type="Pfam" id="PF00583">
    <property type="entry name" value="Acetyltransf_1"/>
    <property type="match status" value="1"/>
</dbReference>
<protein>
    <recommendedName>
        <fullName evidence="1">N-acetyltransferase domain-containing protein</fullName>
    </recommendedName>
</protein>
<dbReference type="CDD" id="cd04301">
    <property type="entry name" value="NAT_SF"/>
    <property type="match status" value="1"/>
</dbReference>
<sequence>MEITKATINDVLLIAEFGRRLNKLHLEFDPEYYTFDEKNFTYAFSEWLKNQIAFPSSIILVAKENNEVIGFLSGFVKYLFPWFNIKRVGHISFMFIDERYRRKGVGKQLISYARNWFREQGLSYIELYVNERNDQGLTFWKSMGFADFQKFLRMKI</sequence>
<dbReference type="AlphaFoldDB" id="A0A1F5ZS70"/>
<dbReference type="InterPro" id="IPR000182">
    <property type="entry name" value="GNAT_dom"/>
</dbReference>
<dbReference type="PROSITE" id="PS51186">
    <property type="entry name" value="GNAT"/>
    <property type="match status" value="1"/>
</dbReference>
<organism evidence="2 3">
    <name type="scientific">Candidatus Gottesmanbacteria bacterium RIFCSPHIGHO2_01_FULL_39_10</name>
    <dbReference type="NCBI Taxonomy" id="1798375"/>
    <lineage>
        <taxon>Bacteria</taxon>
        <taxon>Candidatus Gottesmaniibacteriota</taxon>
    </lineage>
</organism>
<dbReference type="PANTHER" id="PTHR43072:SF60">
    <property type="entry name" value="L-2,4-DIAMINOBUTYRIC ACID ACETYLTRANSFERASE"/>
    <property type="match status" value="1"/>
</dbReference>
<dbReference type="STRING" id="1798375.A2773_05060"/>
<dbReference type="Proteomes" id="UP000177383">
    <property type="component" value="Unassembled WGS sequence"/>
</dbReference>
<feature type="domain" description="N-acetyltransferase" evidence="1">
    <location>
        <begin position="12"/>
        <end position="156"/>
    </location>
</feature>
<proteinExistence type="predicted"/>
<dbReference type="Gene3D" id="3.40.630.30">
    <property type="match status" value="1"/>
</dbReference>
<comment type="caution">
    <text evidence="2">The sequence shown here is derived from an EMBL/GenBank/DDBJ whole genome shotgun (WGS) entry which is preliminary data.</text>
</comment>
<evidence type="ECO:0000259" key="1">
    <source>
        <dbReference type="PROSITE" id="PS51186"/>
    </source>
</evidence>
<accession>A0A1F5ZS70</accession>
<gene>
    <name evidence="2" type="ORF">A2773_05060</name>
</gene>
<dbReference type="PANTHER" id="PTHR43072">
    <property type="entry name" value="N-ACETYLTRANSFERASE"/>
    <property type="match status" value="1"/>
</dbReference>
<dbReference type="EMBL" id="MFJE01000005">
    <property type="protein sequence ID" value="OGG15223.1"/>
    <property type="molecule type" value="Genomic_DNA"/>
</dbReference>